<reference evidence="1 2" key="1">
    <citation type="submission" date="2024-03" db="EMBL/GenBank/DDBJ databases">
        <title>Aureococcus anophagefferens CCMP1851 and Kratosvirus quantuckense: Draft genome of a second virus-susceptible host strain in the model system.</title>
        <authorList>
            <person name="Chase E."/>
            <person name="Truchon A.R."/>
            <person name="Schepens W."/>
            <person name="Wilhelm S.W."/>
        </authorList>
    </citation>
    <scope>NUCLEOTIDE SEQUENCE [LARGE SCALE GENOMIC DNA]</scope>
    <source>
        <strain evidence="1 2">CCMP1851</strain>
    </source>
</reference>
<name>A0ABR1FKM2_AURAN</name>
<dbReference type="EMBL" id="JBBJCI010000367">
    <property type="protein sequence ID" value="KAK7232610.1"/>
    <property type="molecule type" value="Genomic_DNA"/>
</dbReference>
<organism evidence="1 2">
    <name type="scientific">Aureococcus anophagefferens</name>
    <name type="common">Harmful bloom alga</name>
    <dbReference type="NCBI Taxonomy" id="44056"/>
    <lineage>
        <taxon>Eukaryota</taxon>
        <taxon>Sar</taxon>
        <taxon>Stramenopiles</taxon>
        <taxon>Ochrophyta</taxon>
        <taxon>Pelagophyceae</taxon>
        <taxon>Pelagomonadales</taxon>
        <taxon>Pelagomonadaceae</taxon>
        <taxon>Aureococcus</taxon>
    </lineage>
</organism>
<accession>A0ABR1FKM2</accession>
<evidence type="ECO:0008006" key="3">
    <source>
        <dbReference type="Google" id="ProtNLM"/>
    </source>
</evidence>
<comment type="caution">
    <text evidence="1">The sequence shown here is derived from an EMBL/GenBank/DDBJ whole genome shotgun (WGS) entry which is preliminary data.</text>
</comment>
<dbReference type="Proteomes" id="UP001363151">
    <property type="component" value="Unassembled WGS sequence"/>
</dbReference>
<gene>
    <name evidence="1" type="ORF">SO694_00035157</name>
</gene>
<evidence type="ECO:0000313" key="2">
    <source>
        <dbReference type="Proteomes" id="UP001363151"/>
    </source>
</evidence>
<evidence type="ECO:0000313" key="1">
    <source>
        <dbReference type="EMBL" id="KAK7232610.1"/>
    </source>
</evidence>
<sequence length="308" mass="32244">MFGHLREKFREVAKHPKGMLAAGNIVREPGPVDEKVATALATYDAAVVSSVAVDKGCHAAWAEVAAASEAFVDAAGLLRLLALTDDLARPGAAPTDDLGAAVLRLRRCASACAGAVRRQPPEPLDGVGATCRTFNASEPAVRKAEKAYREACAEKHYYDGRIMELDGAAPADKKQRRREKHLRAVEGLDAAEQALAAALGARARARAPSAATLDAGLEQRVSLAVEVGHYDGKTASLEGAADGDRVARNAEKRETAARLLEEHDHRLDEAFCAYDEVRVAVNARAAAALLGALDALWGGASGGAAPVS</sequence>
<proteinExistence type="predicted"/>
<protein>
    <recommendedName>
        <fullName evidence="3">BAR domain-containing protein</fullName>
    </recommendedName>
</protein>
<keyword evidence="2" id="KW-1185">Reference proteome</keyword>